<dbReference type="InterPro" id="IPR003582">
    <property type="entry name" value="ShKT_dom"/>
</dbReference>
<comment type="caution">
    <text evidence="1">Lacks conserved residue(s) required for the propagation of feature annotation.</text>
</comment>
<dbReference type="Pfam" id="PF01549">
    <property type="entry name" value="ShK"/>
    <property type="match status" value="1"/>
</dbReference>
<feature type="non-terminal residue" evidence="2">
    <location>
        <position position="188"/>
    </location>
</feature>
<reference evidence="2" key="1">
    <citation type="submission" date="2020-04" db="EMBL/GenBank/DDBJ databases">
        <authorList>
            <person name="Alioto T."/>
            <person name="Alioto T."/>
            <person name="Gomez Garrido J."/>
        </authorList>
    </citation>
    <scope>NUCLEOTIDE SEQUENCE</scope>
    <source>
        <strain evidence="2">A484AB</strain>
    </source>
</reference>
<dbReference type="Proteomes" id="UP001152795">
    <property type="component" value="Unassembled WGS sequence"/>
</dbReference>
<dbReference type="AlphaFoldDB" id="A0A7D9EM78"/>
<dbReference type="EMBL" id="CACRXK020008019">
    <property type="protein sequence ID" value="CAB4013781.1"/>
    <property type="molecule type" value="Genomic_DNA"/>
</dbReference>
<comment type="caution">
    <text evidence="2">The sequence shown here is derived from an EMBL/GenBank/DDBJ whole genome shotgun (WGS) entry which is preliminary data.</text>
</comment>
<name>A0A7D9EM78_PARCT</name>
<protein>
    <submittedName>
        <fullName evidence="2">Uncharacterized protein</fullName>
    </submittedName>
</protein>
<evidence type="ECO:0000313" key="3">
    <source>
        <dbReference type="Proteomes" id="UP001152795"/>
    </source>
</evidence>
<evidence type="ECO:0000313" key="2">
    <source>
        <dbReference type="EMBL" id="CAB4013781.1"/>
    </source>
</evidence>
<sequence>MHKKGGLQQVLSNHAEKIRLKLLGRPLKQMKATLIFPSSEREQNKVLESMSPEYKYQDSENAASQNKHNQDNQISNILDETTVHDLAAKHLLDSESQHSTRAGTPGLMKGFVGSRGGVESLEQLNIMLQNTLPEYQYDRAERGPGFSFDGCVDLDPDCWKYELHGLCSDSPDLAEKRFNCKKTCHLCV</sequence>
<accession>A0A7D9EM78</accession>
<proteinExistence type="predicted"/>
<keyword evidence="3" id="KW-1185">Reference proteome</keyword>
<organism evidence="2 3">
    <name type="scientific">Paramuricea clavata</name>
    <name type="common">Red gorgonian</name>
    <name type="synonym">Violescent sea-whip</name>
    <dbReference type="NCBI Taxonomy" id="317549"/>
    <lineage>
        <taxon>Eukaryota</taxon>
        <taxon>Metazoa</taxon>
        <taxon>Cnidaria</taxon>
        <taxon>Anthozoa</taxon>
        <taxon>Octocorallia</taxon>
        <taxon>Malacalcyonacea</taxon>
        <taxon>Plexauridae</taxon>
        <taxon>Paramuricea</taxon>
    </lineage>
</organism>
<dbReference type="SMART" id="SM00254">
    <property type="entry name" value="ShKT"/>
    <property type="match status" value="1"/>
</dbReference>
<dbReference type="OrthoDB" id="10520616at2759"/>
<dbReference type="PROSITE" id="PS51670">
    <property type="entry name" value="SHKT"/>
    <property type="match status" value="1"/>
</dbReference>
<evidence type="ECO:0000256" key="1">
    <source>
        <dbReference type="PROSITE-ProRule" id="PRU01005"/>
    </source>
</evidence>
<gene>
    <name evidence="2" type="ORF">PACLA_8A056623</name>
</gene>